<dbReference type="Gene3D" id="3.30.470.10">
    <property type="match status" value="1"/>
</dbReference>
<reference evidence="2" key="1">
    <citation type="submission" date="2020-05" db="EMBL/GenBank/DDBJ databases">
        <authorList>
            <person name="Chiriac C."/>
            <person name="Salcher M."/>
            <person name="Ghai R."/>
            <person name="Kavagutti S V."/>
        </authorList>
    </citation>
    <scope>NUCLEOTIDE SEQUENCE</scope>
</reference>
<accession>A0A6J7FUC5</accession>
<organism evidence="2">
    <name type="scientific">freshwater metagenome</name>
    <dbReference type="NCBI Taxonomy" id="449393"/>
    <lineage>
        <taxon>unclassified sequences</taxon>
        <taxon>metagenomes</taxon>
        <taxon>ecological metagenomes</taxon>
    </lineage>
</organism>
<dbReference type="InterPro" id="IPR043131">
    <property type="entry name" value="BCAT-like_N"/>
</dbReference>
<proteinExistence type="inferred from homology"/>
<dbReference type="Gene3D" id="3.20.10.10">
    <property type="entry name" value="D-amino Acid Aminotransferase, subunit A, domain 2"/>
    <property type="match status" value="1"/>
</dbReference>
<dbReference type="PANTHER" id="PTHR42743">
    <property type="entry name" value="AMINO-ACID AMINOTRANSFERASE"/>
    <property type="match status" value="1"/>
</dbReference>
<dbReference type="Pfam" id="PF01063">
    <property type="entry name" value="Aminotran_4"/>
    <property type="match status" value="1"/>
</dbReference>
<sequence length="256" mass="27838">MRLLVNGSLQSGEPTLPYSTALLRGDGLFETILAVDENAIAWDRHYARLSNSAGNLLITLPAKIDIELGISKVLKDSAGQSRMRLTVLSDGNWFISVEKLEPSTGAVSLMKVLAPKISSGGLSGVKSISYGQSLLVVRQAQDLGFDDGVFINEKGEVVETALSNLLILTSTGWLTPSLSSGCLPGITRELLIKWFDVKEELITFDQLLAAEAVYVTSSLRLIQRVSKVENKLFDESLVGKELITDFTKRLLSNINP</sequence>
<dbReference type="EMBL" id="CAFBMP010000005">
    <property type="protein sequence ID" value="CAB4899067.1"/>
    <property type="molecule type" value="Genomic_DNA"/>
</dbReference>
<dbReference type="AlphaFoldDB" id="A0A6J7FUC5"/>
<dbReference type="SUPFAM" id="SSF56752">
    <property type="entry name" value="D-aminoacid aminotransferase-like PLP-dependent enzymes"/>
    <property type="match status" value="1"/>
</dbReference>
<evidence type="ECO:0000256" key="1">
    <source>
        <dbReference type="ARBA" id="ARBA00009320"/>
    </source>
</evidence>
<dbReference type="InterPro" id="IPR036038">
    <property type="entry name" value="Aminotransferase-like"/>
</dbReference>
<dbReference type="PANTHER" id="PTHR42743:SF11">
    <property type="entry name" value="AMINODEOXYCHORISMATE LYASE"/>
    <property type="match status" value="1"/>
</dbReference>
<dbReference type="InterPro" id="IPR050571">
    <property type="entry name" value="Class-IV_PLP-Dep_Aminotrnsfr"/>
</dbReference>
<gene>
    <name evidence="2" type="ORF">UFOPK3608_00226</name>
</gene>
<dbReference type="GO" id="GO:0003824">
    <property type="term" value="F:catalytic activity"/>
    <property type="evidence" value="ECO:0007669"/>
    <property type="project" value="InterPro"/>
</dbReference>
<protein>
    <submittedName>
        <fullName evidence="2">Unannotated protein</fullName>
    </submittedName>
</protein>
<dbReference type="GO" id="GO:0046394">
    <property type="term" value="P:carboxylic acid biosynthetic process"/>
    <property type="evidence" value="ECO:0007669"/>
    <property type="project" value="UniProtKB-ARBA"/>
</dbReference>
<name>A0A6J7FUC5_9ZZZZ</name>
<dbReference type="InterPro" id="IPR043132">
    <property type="entry name" value="BCAT-like_C"/>
</dbReference>
<comment type="similarity">
    <text evidence="1">Belongs to the class-IV pyridoxal-phosphate-dependent aminotransferase family.</text>
</comment>
<evidence type="ECO:0000313" key="2">
    <source>
        <dbReference type="EMBL" id="CAB4899067.1"/>
    </source>
</evidence>
<dbReference type="InterPro" id="IPR001544">
    <property type="entry name" value="Aminotrans_IV"/>
</dbReference>